<evidence type="ECO:0000313" key="2">
    <source>
        <dbReference type="EMBL" id="MFC3966359.1"/>
    </source>
</evidence>
<name>A0ABV8E2P9_9NOCA</name>
<dbReference type="Pfam" id="PF13936">
    <property type="entry name" value="HTH_38"/>
    <property type="match status" value="1"/>
</dbReference>
<dbReference type="EMBL" id="JBHSAX010000033">
    <property type="protein sequence ID" value="MFC3966359.1"/>
    <property type="molecule type" value="Genomic_DNA"/>
</dbReference>
<dbReference type="InterPro" id="IPR025246">
    <property type="entry name" value="IS30-like_HTH"/>
</dbReference>
<gene>
    <name evidence="2" type="ORF">ACFO0B_30625</name>
</gene>
<protein>
    <submittedName>
        <fullName evidence="2">Helix-turn-helix domain-containing protein</fullName>
    </submittedName>
</protein>
<proteinExistence type="predicted"/>
<keyword evidence="3" id="KW-1185">Reference proteome</keyword>
<dbReference type="RefSeq" id="WP_378616988.1">
    <property type="nucleotide sequence ID" value="NZ_JBHSAX010000033.1"/>
</dbReference>
<feature type="domain" description="Transposase IS30-like HTH" evidence="1">
    <location>
        <begin position="3"/>
        <end position="36"/>
    </location>
</feature>
<reference evidence="3" key="1">
    <citation type="journal article" date="2019" name="Int. J. Syst. Evol. Microbiol.">
        <title>The Global Catalogue of Microorganisms (GCM) 10K type strain sequencing project: providing services to taxonomists for standard genome sequencing and annotation.</title>
        <authorList>
            <consortium name="The Broad Institute Genomics Platform"/>
            <consortium name="The Broad Institute Genome Sequencing Center for Infectious Disease"/>
            <person name="Wu L."/>
            <person name="Ma J."/>
        </authorList>
    </citation>
    <scope>NUCLEOTIDE SEQUENCE [LARGE SCALE GENOMIC DNA]</scope>
    <source>
        <strain evidence="3">CGMCC 4.7330</strain>
    </source>
</reference>
<evidence type="ECO:0000259" key="1">
    <source>
        <dbReference type="Pfam" id="PF13936"/>
    </source>
</evidence>
<comment type="caution">
    <text evidence="2">The sequence shown here is derived from an EMBL/GenBank/DDBJ whole genome shotgun (WGS) entry which is preliminary data.</text>
</comment>
<dbReference type="Proteomes" id="UP001595696">
    <property type="component" value="Unassembled WGS sequence"/>
</dbReference>
<organism evidence="2 3">
    <name type="scientific">Nocardia jiangsuensis</name>
    <dbReference type="NCBI Taxonomy" id="1691563"/>
    <lineage>
        <taxon>Bacteria</taxon>
        <taxon>Bacillati</taxon>
        <taxon>Actinomycetota</taxon>
        <taxon>Actinomycetes</taxon>
        <taxon>Mycobacteriales</taxon>
        <taxon>Nocardiaceae</taxon>
        <taxon>Nocardia</taxon>
    </lineage>
</organism>
<evidence type="ECO:0000313" key="3">
    <source>
        <dbReference type="Proteomes" id="UP001595696"/>
    </source>
</evidence>
<sequence>MWEEISRGIAAGWPARVIARRIGRTASAVCREVARNGGGGHRPVVADSAAFERARRPKPSKLATDSLLRGVARSACDDRRP</sequence>
<accession>A0ABV8E2P9</accession>